<feature type="signal peptide" evidence="1">
    <location>
        <begin position="1"/>
        <end position="20"/>
    </location>
</feature>
<dbReference type="AlphaFoldDB" id="A0A8T0BC51"/>
<gene>
    <name evidence="2" type="ORF">HF521_022520</name>
</gene>
<keyword evidence="3" id="KW-1185">Reference proteome</keyword>
<comment type="caution">
    <text evidence="2">The sequence shown here is derived from an EMBL/GenBank/DDBJ whole genome shotgun (WGS) entry which is preliminary data.</text>
</comment>
<reference evidence="2" key="1">
    <citation type="submission" date="2020-08" db="EMBL/GenBank/DDBJ databases">
        <title>Chromosome-level assembly of Southern catfish (Silurus meridionalis) provides insights into visual adaptation to the nocturnal and benthic lifestyles.</title>
        <authorList>
            <person name="Zhang Y."/>
            <person name="Wang D."/>
            <person name="Peng Z."/>
        </authorList>
    </citation>
    <scope>NUCLEOTIDE SEQUENCE</scope>
    <source>
        <strain evidence="2">SWU-2019-XX</strain>
        <tissue evidence="2">Muscle</tissue>
    </source>
</reference>
<organism evidence="2 3">
    <name type="scientific">Silurus meridionalis</name>
    <name type="common">Southern catfish</name>
    <name type="synonym">Silurus soldatovi meridionalis</name>
    <dbReference type="NCBI Taxonomy" id="175797"/>
    <lineage>
        <taxon>Eukaryota</taxon>
        <taxon>Metazoa</taxon>
        <taxon>Chordata</taxon>
        <taxon>Craniata</taxon>
        <taxon>Vertebrata</taxon>
        <taxon>Euteleostomi</taxon>
        <taxon>Actinopterygii</taxon>
        <taxon>Neopterygii</taxon>
        <taxon>Teleostei</taxon>
        <taxon>Ostariophysi</taxon>
        <taxon>Siluriformes</taxon>
        <taxon>Siluridae</taxon>
        <taxon>Silurus</taxon>
    </lineage>
</organism>
<evidence type="ECO:0000313" key="3">
    <source>
        <dbReference type="Proteomes" id="UP000606274"/>
    </source>
</evidence>
<proteinExistence type="predicted"/>
<dbReference type="EMBL" id="JABFDY010000009">
    <property type="protein sequence ID" value="KAF7703513.1"/>
    <property type="molecule type" value="Genomic_DNA"/>
</dbReference>
<protein>
    <submittedName>
        <fullName evidence="2">Uncharacterized protein</fullName>
    </submittedName>
</protein>
<feature type="chain" id="PRO_5035860322" evidence="1">
    <location>
        <begin position="21"/>
        <end position="76"/>
    </location>
</feature>
<sequence>MLCLENLLVLIMKTFPRLLALSSPGSMPALLPENAVPKLAFATFPQSIHLSSIYFLSHLQKAMVYRLLGNPCRAAR</sequence>
<evidence type="ECO:0000256" key="1">
    <source>
        <dbReference type="SAM" id="SignalP"/>
    </source>
</evidence>
<keyword evidence="1" id="KW-0732">Signal</keyword>
<name>A0A8T0BC51_SILME</name>
<evidence type="ECO:0000313" key="2">
    <source>
        <dbReference type="EMBL" id="KAF7703513.1"/>
    </source>
</evidence>
<dbReference type="Proteomes" id="UP000606274">
    <property type="component" value="Unassembled WGS sequence"/>
</dbReference>
<accession>A0A8T0BC51</accession>